<dbReference type="Gramene" id="LPERR06G16420.1">
    <property type="protein sequence ID" value="LPERR06G16420.1"/>
    <property type="gene ID" value="LPERR06G16420"/>
</dbReference>
<evidence type="ECO:0000256" key="1">
    <source>
        <dbReference type="SAM" id="MobiDB-lite"/>
    </source>
</evidence>
<dbReference type="Proteomes" id="UP000032180">
    <property type="component" value="Chromosome 6"/>
</dbReference>
<keyword evidence="2" id="KW-0732">Signal</keyword>
<feature type="region of interest" description="Disordered" evidence="1">
    <location>
        <begin position="72"/>
        <end position="97"/>
    </location>
</feature>
<feature type="chain" id="PRO_5002349474" evidence="2">
    <location>
        <begin position="24"/>
        <end position="97"/>
    </location>
</feature>
<reference evidence="4" key="2">
    <citation type="submission" date="2013-12" db="EMBL/GenBank/DDBJ databases">
        <authorList>
            <person name="Yu Y."/>
            <person name="Lee S."/>
            <person name="de Baynast K."/>
            <person name="Wissotski M."/>
            <person name="Liu L."/>
            <person name="Talag J."/>
            <person name="Goicoechea J."/>
            <person name="Angelova A."/>
            <person name="Jetty R."/>
            <person name="Kudrna D."/>
            <person name="Golser W."/>
            <person name="Rivera L."/>
            <person name="Zhang J."/>
            <person name="Wing R."/>
        </authorList>
    </citation>
    <scope>NUCLEOTIDE SEQUENCE</scope>
</reference>
<evidence type="ECO:0000313" key="4">
    <source>
        <dbReference type="Proteomes" id="UP000032180"/>
    </source>
</evidence>
<feature type="signal peptide" evidence="2">
    <location>
        <begin position="1"/>
        <end position="23"/>
    </location>
</feature>
<reference evidence="3 4" key="1">
    <citation type="submission" date="2012-08" db="EMBL/GenBank/DDBJ databases">
        <title>Oryza genome evolution.</title>
        <authorList>
            <person name="Wing R.A."/>
        </authorList>
    </citation>
    <scope>NUCLEOTIDE SEQUENCE</scope>
</reference>
<dbReference type="HOGENOM" id="CLU_2349826_0_0_1"/>
<sequence>MATFTGNTRFLVALLVVVSMSCAVDFCHGARDTVSRRPDGYVPTVPSYPVVPMPVAPYCSRWRGYAGACRGRHPSDPPLRTLPHAYPKPQNGEIPQP</sequence>
<reference evidence="3" key="3">
    <citation type="submission" date="2015-04" db="UniProtKB">
        <authorList>
            <consortium name="EnsemblPlants"/>
        </authorList>
    </citation>
    <scope>IDENTIFICATION</scope>
</reference>
<dbReference type="EnsemblPlants" id="LPERR06G16420.1">
    <property type="protein sequence ID" value="LPERR06G16420.1"/>
    <property type="gene ID" value="LPERR06G16420"/>
</dbReference>
<evidence type="ECO:0000256" key="2">
    <source>
        <dbReference type="SAM" id="SignalP"/>
    </source>
</evidence>
<evidence type="ECO:0000313" key="3">
    <source>
        <dbReference type="EnsemblPlants" id="LPERR06G16420.1"/>
    </source>
</evidence>
<keyword evidence="4" id="KW-1185">Reference proteome</keyword>
<organism evidence="3 4">
    <name type="scientific">Leersia perrieri</name>
    <dbReference type="NCBI Taxonomy" id="77586"/>
    <lineage>
        <taxon>Eukaryota</taxon>
        <taxon>Viridiplantae</taxon>
        <taxon>Streptophyta</taxon>
        <taxon>Embryophyta</taxon>
        <taxon>Tracheophyta</taxon>
        <taxon>Spermatophyta</taxon>
        <taxon>Magnoliopsida</taxon>
        <taxon>Liliopsida</taxon>
        <taxon>Poales</taxon>
        <taxon>Poaceae</taxon>
        <taxon>BOP clade</taxon>
        <taxon>Oryzoideae</taxon>
        <taxon>Oryzeae</taxon>
        <taxon>Oryzinae</taxon>
        <taxon>Leersia</taxon>
    </lineage>
</organism>
<name>A0A0D9WRN9_9ORYZ</name>
<accession>A0A0D9WRN9</accession>
<dbReference type="AlphaFoldDB" id="A0A0D9WRN9"/>
<proteinExistence type="predicted"/>
<protein>
    <submittedName>
        <fullName evidence="3">Uncharacterized protein</fullName>
    </submittedName>
</protein>